<dbReference type="KEGG" id="pxi:J5O05_09730"/>
<keyword evidence="1" id="KW-0472">Membrane</keyword>
<dbReference type="RefSeq" id="WP_208841902.1">
    <property type="nucleotide sequence ID" value="NZ_CP072133.1"/>
</dbReference>
<gene>
    <name evidence="2" type="ORF">J5O05_09730</name>
</gene>
<dbReference type="EMBL" id="CP072133">
    <property type="protein sequence ID" value="QTH70306.1"/>
    <property type="molecule type" value="Genomic_DNA"/>
</dbReference>
<dbReference type="Pfam" id="PF12279">
    <property type="entry name" value="DUF3619"/>
    <property type="match status" value="1"/>
</dbReference>
<accession>A0A975DEE8</accession>
<name>A0A975DEE8_9GAMM</name>
<sequence>MTKDNQKPLEQQVIQALDAQNAQMSDKTVRAIRAARQEALTARSQRRTQWFTRPVTYSIGVSFVVLFAVVLWPSWQSQSVPSITAMPNVASADVPSEDLALLEDLEFATWLAANENQQIL</sequence>
<dbReference type="InterPro" id="IPR022064">
    <property type="entry name" value="DUF3619"/>
</dbReference>
<feature type="transmembrane region" description="Helical" evidence="1">
    <location>
        <begin position="55"/>
        <end position="75"/>
    </location>
</feature>
<proteinExistence type="predicted"/>
<organism evidence="2 3">
    <name type="scientific">Pseudoalteromonas xiamenensis</name>
    <dbReference type="NCBI Taxonomy" id="882626"/>
    <lineage>
        <taxon>Bacteria</taxon>
        <taxon>Pseudomonadati</taxon>
        <taxon>Pseudomonadota</taxon>
        <taxon>Gammaproteobacteria</taxon>
        <taxon>Alteromonadales</taxon>
        <taxon>Pseudoalteromonadaceae</taxon>
        <taxon>Pseudoalteromonas</taxon>
    </lineage>
</organism>
<keyword evidence="1" id="KW-0812">Transmembrane</keyword>
<evidence type="ECO:0000313" key="3">
    <source>
        <dbReference type="Proteomes" id="UP000664904"/>
    </source>
</evidence>
<keyword evidence="1" id="KW-1133">Transmembrane helix</keyword>
<keyword evidence="3" id="KW-1185">Reference proteome</keyword>
<dbReference type="Proteomes" id="UP000664904">
    <property type="component" value="Chromosome"/>
</dbReference>
<reference evidence="2" key="1">
    <citation type="submission" date="2021-03" db="EMBL/GenBank/DDBJ databases">
        <title>Complete Genome of Pseudoalteromonas xiamenensis STKMTI.2, a new potential marine bacterium producing anti-Vibrio compounds.</title>
        <authorList>
            <person name="Handayani D.P."/>
            <person name="Isnansetyo A."/>
            <person name="Istiqomah I."/>
            <person name="Jumina J."/>
        </authorList>
    </citation>
    <scope>NUCLEOTIDE SEQUENCE</scope>
    <source>
        <strain evidence="2">STKMTI.2</strain>
    </source>
</reference>
<evidence type="ECO:0000313" key="2">
    <source>
        <dbReference type="EMBL" id="QTH70306.1"/>
    </source>
</evidence>
<dbReference type="AlphaFoldDB" id="A0A975DEE8"/>
<protein>
    <submittedName>
        <fullName evidence="2">DUF3619 family protein</fullName>
    </submittedName>
</protein>
<evidence type="ECO:0000256" key="1">
    <source>
        <dbReference type="SAM" id="Phobius"/>
    </source>
</evidence>